<reference evidence="1 2" key="1">
    <citation type="submission" date="2018-08" db="EMBL/GenBank/DDBJ databases">
        <title>A genome reference for cultivated species of the human gut microbiota.</title>
        <authorList>
            <person name="Zou Y."/>
            <person name="Xue W."/>
            <person name="Luo G."/>
        </authorList>
    </citation>
    <scope>NUCLEOTIDE SEQUENCE [LARGE SCALE GENOMIC DNA]</scope>
    <source>
        <strain evidence="1 2">AF18-16LB</strain>
    </source>
</reference>
<comment type="caution">
    <text evidence="1">The sequence shown here is derived from an EMBL/GenBank/DDBJ whole genome shotgun (WGS) entry which is preliminary data.</text>
</comment>
<evidence type="ECO:0008006" key="3">
    <source>
        <dbReference type="Google" id="ProtNLM"/>
    </source>
</evidence>
<sequence>MKKTLGKKASVQNGTLVAFGNCSCNADCRMLGCQCTSKTAPQNTLSIQNYAKLMNVAISGKWAF</sequence>
<evidence type="ECO:0000313" key="2">
    <source>
        <dbReference type="Proteomes" id="UP000284296"/>
    </source>
</evidence>
<dbReference type="Proteomes" id="UP000284296">
    <property type="component" value="Unassembled WGS sequence"/>
</dbReference>
<gene>
    <name evidence="1" type="ORF">DWX06_14025</name>
</gene>
<evidence type="ECO:0000313" key="1">
    <source>
        <dbReference type="EMBL" id="RGT78760.1"/>
    </source>
</evidence>
<name>A0A412Q0B1_9FIRM</name>
<protein>
    <recommendedName>
        <fullName evidence="3">Bacteriocin</fullName>
    </recommendedName>
</protein>
<dbReference type="RefSeq" id="WP_118004464.1">
    <property type="nucleotide sequence ID" value="NZ_QRXF01000021.1"/>
</dbReference>
<proteinExistence type="predicted"/>
<dbReference type="EMBL" id="QRXG01000033">
    <property type="protein sequence ID" value="RGT78760.1"/>
    <property type="molecule type" value="Genomic_DNA"/>
</dbReference>
<dbReference type="AlphaFoldDB" id="A0A412Q0B1"/>
<organism evidence="1 2">
    <name type="scientific">Agathobacter rectalis</name>
    <dbReference type="NCBI Taxonomy" id="39491"/>
    <lineage>
        <taxon>Bacteria</taxon>
        <taxon>Bacillati</taxon>
        <taxon>Bacillota</taxon>
        <taxon>Clostridia</taxon>
        <taxon>Lachnospirales</taxon>
        <taxon>Lachnospiraceae</taxon>
        <taxon>Agathobacter</taxon>
    </lineage>
</organism>
<accession>A0A412Q0B1</accession>